<dbReference type="Pfam" id="PF07715">
    <property type="entry name" value="Plug"/>
    <property type="match status" value="1"/>
</dbReference>
<name>A0A4V1ZBH9_9SPHI</name>
<dbReference type="Gene3D" id="2.60.40.1930">
    <property type="match status" value="1"/>
</dbReference>
<dbReference type="Gene3D" id="2.170.130.10">
    <property type="entry name" value="TonB-dependent receptor, plug domain"/>
    <property type="match status" value="1"/>
</dbReference>
<evidence type="ECO:0000259" key="1">
    <source>
        <dbReference type="Pfam" id="PF07715"/>
    </source>
</evidence>
<comment type="caution">
    <text evidence="2">The sequence shown here is derived from an EMBL/GenBank/DDBJ whole genome shotgun (WGS) entry which is preliminary data.</text>
</comment>
<dbReference type="Proteomes" id="UP000293331">
    <property type="component" value="Unassembled WGS sequence"/>
</dbReference>
<sequence>MAYKRFLTGLFLAISFIGIYSFSTDDDIVAKVQRQLNKWTTSHPIEKIHLQFDKPYYAAGDDIWFKAYVITGPQHRLQPDSGILNVELVDEQDSIKQNIKLQLKNGLAYGDFALPDTLHEGNYRIRAYTQYMLNAGSEYIFDKAISITNIITNKVFTKTTFKYASQNGRNTVTANINYTDANGAAYAGNAVSYSVLLNNSVVAKGKSVTDANGNLHIELPGDNPALLKTGRIVTGISGTGQGTVYKNIPVRVMAGRADVQFFPEGGMLVNGIGTRVAFKAIGADGLGFDVKGNVTDSKGKQVAEFTTAHLGMGVFDFTPQAGNSYKANIVYPDGSNGTVNLPVAISNGFALSIVPAGPQHLKVVVSTTKENTAQFSLVAQSGGKVYYAATSKPANTVFSAIVPKNKFPSGIAQFTLFSASGTPLNERLVFIDIPEDRLKLFATTDKQTYSPRENVKLNIQIKDNEDKPAVGSFSVAVTDESKVPVDENSENNILANLLLTSDIKGYIEQPAYYFKNINDKARADLDILMLTQGYHRYEWKDVLSDNQPAIRYPRQSNFTISGRVTTPSGSPVAGGKVELINFDDGLLKLDTLTDQNGRFAFNDILFADSIKFLIQARTAKNKRDVVITMDSIPAPLTSNYKALADFKSDAGIITYAQSSRALYYEQMKYGLGNHVINLREVLIREKANALKHSSNLNGPGRADQVFLAKDFFSMGCPQLADCLQGRLLGVVFRNGIPYTARGGGRMLVVIDGAYASPNFINTLNVNDVQSIEVLRNIGNYAIYGSQGSNGVIVITTKRGDEPTYYPKTFGNGIKPYAPKGIFRARTFYSPKYDVKNRQTLADLRTTIFWKPNIVTGGGKASLDYFNASKGNYRVVIEGIDSEGNIGRQVIRYKVE</sequence>
<dbReference type="OrthoDB" id="609485at2"/>
<gene>
    <name evidence="2" type="ORF">EWM62_16875</name>
</gene>
<dbReference type="InterPro" id="IPR037066">
    <property type="entry name" value="Plug_dom_sf"/>
</dbReference>
<dbReference type="EMBL" id="SEWG01000007">
    <property type="protein sequence ID" value="RYU87380.1"/>
    <property type="molecule type" value="Genomic_DNA"/>
</dbReference>
<protein>
    <submittedName>
        <fullName evidence="2">TonB-dependent receptor</fullName>
    </submittedName>
</protein>
<evidence type="ECO:0000313" key="3">
    <source>
        <dbReference type="Proteomes" id="UP000293331"/>
    </source>
</evidence>
<dbReference type="AlphaFoldDB" id="A0A4V1ZBH9"/>
<accession>A0A4V1ZBH9</accession>
<proteinExistence type="predicted"/>
<organism evidence="2 3">
    <name type="scientific">Mucilaginibacter terrigena</name>
    <dbReference type="NCBI Taxonomy" id="2492395"/>
    <lineage>
        <taxon>Bacteria</taxon>
        <taxon>Pseudomonadati</taxon>
        <taxon>Bacteroidota</taxon>
        <taxon>Sphingobacteriia</taxon>
        <taxon>Sphingobacteriales</taxon>
        <taxon>Sphingobacteriaceae</taxon>
        <taxon>Mucilaginibacter</taxon>
    </lineage>
</organism>
<dbReference type="RefSeq" id="WP_129877848.1">
    <property type="nucleotide sequence ID" value="NZ_SEWG01000007.1"/>
</dbReference>
<dbReference type="InterPro" id="IPR008969">
    <property type="entry name" value="CarboxyPept-like_regulatory"/>
</dbReference>
<evidence type="ECO:0000313" key="2">
    <source>
        <dbReference type="EMBL" id="RYU87380.1"/>
    </source>
</evidence>
<reference evidence="2 3" key="1">
    <citation type="submission" date="2019-02" db="EMBL/GenBank/DDBJ databases">
        <title>Bacterial novel species Mucilaginibacter sp. 17JY9-4 isolated from soil.</title>
        <authorList>
            <person name="Jung H.-Y."/>
        </authorList>
    </citation>
    <scope>NUCLEOTIDE SEQUENCE [LARGE SCALE GENOMIC DNA]</scope>
    <source>
        <strain evidence="2 3">17JY9-4</strain>
    </source>
</reference>
<keyword evidence="2" id="KW-0675">Receptor</keyword>
<dbReference type="InterPro" id="IPR012910">
    <property type="entry name" value="Plug_dom"/>
</dbReference>
<keyword evidence="3" id="KW-1185">Reference proteome</keyword>
<dbReference type="SUPFAM" id="SSF56935">
    <property type="entry name" value="Porins"/>
    <property type="match status" value="1"/>
</dbReference>
<feature type="domain" description="TonB-dependent receptor plug" evidence="1">
    <location>
        <begin position="715"/>
        <end position="791"/>
    </location>
</feature>
<dbReference type="SUPFAM" id="SSF49464">
    <property type="entry name" value="Carboxypeptidase regulatory domain-like"/>
    <property type="match status" value="1"/>
</dbReference>